<dbReference type="PROSITE" id="PS50005">
    <property type="entry name" value="TPR"/>
    <property type="match status" value="1"/>
</dbReference>
<evidence type="ECO:0000256" key="1">
    <source>
        <dbReference type="PROSITE-ProRule" id="PRU00339"/>
    </source>
</evidence>
<evidence type="ECO:0000313" key="3">
    <source>
        <dbReference type="Proteomes" id="UP000470186"/>
    </source>
</evidence>
<dbReference type="Pfam" id="PF13181">
    <property type="entry name" value="TPR_8"/>
    <property type="match status" value="1"/>
</dbReference>
<feature type="repeat" description="TPR" evidence="1">
    <location>
        <begin position="285"/>
        <end position="318"/>
    </location>
</feature>
<protein>
    <recommendedName>
        <fullName evidence="4">Tetratricopeptide repeat protein</fullName>
    </recommendedName>
</protein>
<evidence type="ECO:0000313" key="2">
    <source>
        <dbReference type="EMBL" id="MQU35168.1"/>
    </source>
</evidence>
<organism evidence="2 3">
    <name type="scientific">Pseudomonas helleri</name>
    <dbReference type="NCBI Taxonomy" id="1608996"/>
    <lineage>
        <taxon>Bacteria</taxon>
        <taxon>Pseudomonadati</taxon>
        <taxon>Pseudomonadota</taxon>
        <taxon>Gammaproteobacteria</taxon>
        <taxon>Pseudomonadales</taxon>
        <taxon>Pseudomonadaceae</taxon>
        <taxon>Pseudomonas</taxon>
    </lineage>
</organism>
<dbReference type="RefSeq" id="WP_153351815.1">
    <property type="nucleotide sequence ID" value="NZ_WIVX01000277.1"/>
</dbReference>
<sequence>MSISLKEFEPKGRDNCFCGSGERYKNCCRGEWPKYDFSKKNICSGSPAKLLKILRAHITWYRLCHLAHTVPLVRGNCDDEKILDLDIKAMREMLQQARRLYGECGIINNFPYMLSELSDAIADVRWKWSISCEEAFFNLSIKKDCAEARAVLAKYKWQSIDSSELLEVYLEAYADNLVHIDTISIASKVIELTDSESSKLHYRFLISVQYFLLNETERAEKLAREAIEIYEAIPVSMRNAHGRWMLCLAIKQLGQILGDEEMLRKAIELLIAEVGGGNWKSKALADAWYQVGECYHLLREFYMAEKLYSRSILIEPSPLTSVYLAKVQLDLRRPDRAKEILDSLISTTMSKSNFFDYAIIRCNVALCTKKISDINFALELIKKVSTVDPYFKDLIQSFIVSLYDLKISKSSLQANSILARINRYVTLNPNLGGFGVNFNAMIDDYLSKKAEK</sequence>
<comment type="caution">
    <text evidence="2">The sequence shown here is derived from an EMBL/GenBank/DDBJ whole genome shotgun (WGS) entry which is preliminary data.</text>
</comment>
<name>A0A7X1YDT4_9PSED</name>
<proteinExistence type="predicted"/>
<reference evidence="2 3" key="1">
    <citation type="submission" date="2019-10" db="EMBL/GenBank/DDBJ databases">
        <title>Evaluation of single-gene subtyping targets for Pseudomonas.</title>
        <authorList>
            <person name="Reichler S.J."/>
            <person name="Orsi R.H."/>
            <person name="Wiedmann M."/>
            <person name="Martin N.H."/>
            <person name="Murphy S.I."/>
        </authorList>
    </citation>
    <scope>NUCLEOTIDE SEQUENCE [LARGE SCALE GENOMIC DNA]</scope>
    <source>
        <strain evidence="2 3">FSL R10-2107</strain>
    </source>
</reference>
<dbReference type="SMART" id="SM00028">
    <property type="entry name" value="TPR"/>
    <property type="match status" value="3"/>
</dbReference>
<dbReference type="Pfam" id="PF02810">
    <property type="entry name" value="SEC-C"/>
    <property type="match status" value="1"/>
</dbReference>
<dbReference type="EMBL" id="WIVX01000277">
    <property type="protein sequence ID" value="MQU35168.1"/>
    <property type="molecule type" value="Genomic_DNA"/>
</dbReference>
<evidence type="ECO:0008006" key="4">
    <source>
        <dbReference type="Google" id="ProtNLM"/>
    </source>
</evidence>
<gene>
    <name evidence="2" type="ORF">GHO30_28060</name>
</gene>
<dbReference type="InterPro" id="IPR004027">
    <property type="entry name" value="SEC_C_motif"/>
</dbReference>
<dbReference type="InterPro" id="IPR019734">
    <property type="entry name" value="TPR_rpt"/>
</dbReference>
<dbReference type="SUPFAM" id="SSF48452">
    <property type="entry name" value="TPR-like"/>
    <property type="match status" value="1"/>
</dbReference>
<keyword evidence="1" id="KW-0802">TPR repeat</keyword>
<keyword evidence="3" id="KW-1185">Reference proteome</keyword>
<dbReference type="Proteomes" id="UP000470186">
    <property type="component" value="Unassembled WGS sequence"/>
</dbReference>
<dbReference type="AlphaFoldDB" id="A0A7X1YDT4"/>
<dbReference type="Gene3D" id="1.25.40.10">
    <property type="entry name" value="Tetratricopeptide repeat domain"/>
    <property type="match status" value="1"/>
</dbReference>
<accession>A0A7X1YDT4</accession>
<dbReference type="InterPro" id="IPR011990">
    <property type="entry name" value="TPR-like_helical_dom_sf"/>
</dbReference>